<protein>
    <submittedName>
        <fullName evidence="1">Uncharacterized protein</fullName>
    </submittedName>
</protein>
<evidence type="ECO:0000313" key="2">
    <source>
        <dbReference type="Proteomes" id="UP001163321"/>
    </source>
</evidence>
<name>A0ACC0WSK0_9STRA</name>
<organism evidence="1 2">
    <name type="scientific">Peronosclerospora sorghi</name>
    <dbReference type="NCBI Taxonomy" id="230839"/>
    <lineage>
        <taxon>Eukaryota</taxon>
        <taxon>Sar</taxon>
        <taxon>Stramenopiles</taxon>
        <taxon>Oomycota</taxon>
        <taxon>Peronosporomycetes</taxon>
        <taxon>Peronosporales</taxon>
        <taxon>Peronosporaceae</taxon>
        <taxon>Peronosclerospora</taxon>
    </lineage>
</organism>
<gene>
    <name evidence="1" type="ORF">PsorP6_000477</name>
</gene>
<sequence>MTHLKAPKSPGTLEVTKGNLKKQEENAQDLVVPVDMTIQVDLFFRHFLKEKPRFFKKRVPGVVDGAGAVDIKNERRDDPVENENEGHPFTYNEDSVGFEGGFDEDEEDGSSGLDDPGTQSLYSIEGLVQADRVVEKIGVHYERFAKLEVNDCGKRARESETDGVDAVPSNVTVSFYFICILHLANEKGLKLVGQTDLRNFEILKEGV</sequence>
<dbReference type="EMBL" id="CM047580">
    <property type="protein sequence ID" value="KAI9921266.1"/>
    <property type="molecule type" value="Genomic_DNA"/>
</dbReference>
<reference evidence="1 2" key="1">
    <citation type="journal article" date="2022" name="bioRxiv">
        <title>The genome of the oomycete Peronosclerospora sorghi, a cosmopolitan pathogen of maize and sorghum, is inflated with dispersed pseudogenes.</title>
        <authorList>
            <person name="Fletcher K."/>
            <person name="Martin F."/>
            <person name="Isakeit T."/>
            <person name="Cavanaugh K."/>
            <person name="Magill C."/>
            <person name="Michelmore R."/>
        </authorList>
    </citation>
    <scope>NUCLEOTIDE SEQUENCE [LARGE SCALE GENOMIC DNA]</scope>
    <source>
        <strain evidence="1">P6</strain>
    </source>
</reference>
<keyword evidence="2" id="KW-1185">Reference proteome</keyword>
<proteinExistence type="predicted"/>
<evidence type="ECO:0000313" key="1">
    <source>
        <dbReference type="EMBL" id="KAI9921266.1"/>
    </source>
</evidence>
<comment type="caution">
    <text evidence="1">The sequence shown here is derived from an EMBL/GenBank/DDBJ whole genome shotgun (WGS) entry which is preliminary data.</text>
</comment>
<dbReference type="Proteomes" id="UP001163321">
    <property type="component" value="Chromosome 1"/>
</dbReference>
<accession>A0ACC0WSK0</accession>